<accession>A0A7W3SWG4</accession>
<dbReference type="Proteomes" id="UP000567067">
    <property type="component" value="Unassembled WGS sequence"/>
</dbReference>
<dbReference type="AlphaFoldDB" id="A0A7W3SWG4"/>
<dbReference type="RefSeq" id="WP_182538438.1">
    <property type="nucleotide sequence ID" value="NZ_JACJIP010000031.1"/>
</dbReference>
<keyword evidence="2" id="KW-1185">Reference proteome</keyword>
<reference evidence="1 2" key="1">
    <citation type="submission" date="2020-08" db="EMBL/GenBank/DDBJ databases">
        <title>Genomic Encyclopedia of Type Strains, Phase III (KMG-III): the genomes of soil and plant-associated and newly described type strains.</title>
        <authorList>
            <person name="Whitman W."/>
        </authorList>
    </citation>
    <scope>NUCLEOTIDE SEQUENCE [LARGE SCALE GENOMIC DNA]</scope>
    <source>
        <strain evidence="1 2">CECT 8693</strain>
    </source>
</reference>
<dbReference type="EMBL" id="JACJIP010000031">
    <property type="protein sequence ID" value="MBA9087510.1"/>
    <property type="molecule type" value="Genomic_DNA"/>
</dbReference>
<organism evidence="1 2">
    <name type="scientific">Fontibacillus solani</name>
    <dbReference type="NCBI Taxonomy" id="1572857"/>
    <lineage>
        <taxon>Bacteria</taxon>
        <taxon>Bacillati</taxon>
        <taxon>Bacillota</taxon>
        <taxon>Bacilli</taxon>
        <taxon>Bacillales</taxon>
        <taxon>Paenibacillaceae</taxon>
        <taxon>Fontibacillus</taxon>
    </lineage>
</organism>
<name>A0A7W3SWG4_9BACL</name>
<sequence>MFGRKKKGIRVQHYEGLKDFMQDFPCTVEMTDEQFLIQRVKPETTVNLPVERILEIDTMEEEKFMLKYHNDKSNTSKTKGIKKYYLVVRYLNTEGTEQYLAFWGTASEYGKFIELQKQKMNVASSDYSL</sequence>
<evidence type="ECO:0000313" key="2">
    <source>
        <dbReference type="Proteomes" id="UP000567067"/>
    </source>
</evidence>
<protein>
    <submittedName>
        <fullName evidence="1">Uncharacterized protein</fullName>
    </submittedName>
</protein>
<gene>
    <name evidence="1" type="ORF">FHR92_003995</name>
</gene>
<proteinExistence type="predicted"/>
<evidence type="ECO:0000313" key="1">
    <source>
        <dbReference type="EMBL" id="MBA9087510.1"/>
    </source>
</evidence>
<comment type="caution">
    <text evidence="1">The sequence shown here is derived from an EMBL/GenBank/DDBJ whole genome shotgun (WGS) entry which is preliminary data.</text>
</comment>